<evidence type="ECO:0000256" key="9">
    <source>
        <dbReference type="ARBA" id="ARBA00047899"/>
    </source>
</evidence>
<evidence type="ECO:0000256" key="3">
    <source>
        <dbReference type="ARBA" id="ARBA00018538"/>
    </source>
</evidence>
<dbReference type="GO" id="GO:0005524">
    <property type="term" value="F:ATP binding"/>
    <property type="evidence" value="ECO:0007669"/>
    <property type="project" value="UniProtKB-UniRule"/>
</dbReference>
<keyword evidence="5" id="KW-0808">Transferase</keyword>
<evidence type="ECO:0000256" key="7">
    <source>
        <dbReference type="ARBA" id="ARBA00022777"/>
    </source>
</evidence>
<dbReference type="InterPro" id="IPR017441">
    <property type="entry name" value="Protein_kinase_ATP_BS"/>
</dbReference>
<keyword evidence="4" id="KW-0723">Serine/threonine-protein kinase</keyword>
<evidence type="ECO:0000256" key="4">
    <source>
        <dbReference type="ARBA" id="ARBA00022527"/>
    </source>
</evidence>
<feature type="domain" description="Protein kinase" evidence="13">
    <location>
        <begin position="20"/>
        <end position="309"/>
    </location>
</feature>
<dbReference type="InterPro" id="IPR039046">
    <property type="entry name" value="PDPK1"/>
</dbReference>
<feature type="region of interest" description="Disordered" evidence="12">
    <location>
        <begin position="485"/>
        <end position="504"/>
    </location>
</feature>
<comment type="catalytic activity">
    <reaction evidence="10">
        <text>L-seryl-[protein] + ATP = O-phospho-L-seryl-[protein] + ADP + H(+)</text>
        <dbReference type="Rhea" id="RHEA:17989"/>
        <dbReference type="Rhea" id="RHEA-COMP:9863"/>
        <dbReference type="Rhea" id="RHEA-COMP:11604"/>
        <dbReference type="ChEBI" id="CHEBI:15378"/>
        <dbReference type="ChEBI" id="CHEBI:29999"/>
        <dbReference type="ChEBI" id="CHEBI:30616"/>
        <dbReference type="ChEBI" id="CHEBI:83421"/>
        <dbReference type="ChEBI" id="CHEBI:456216"/>
        <dbReference type="EC" id="2.7.11.1"/>
    </reaction>
</comment>
<dbReference type="PROSITE" id="PS50011">
    <property type="entry name" value="PROTEIN_KINASE_DOM"/>
    <property type="match status" value="1"/>
</dbReference>
<dbReference type="GO" id="GO:0035556">
    <property type="term" value="P:intracellular signal transduction"/>
    <property type="evidence" value="ECO:0007669"/>
    <property type="project" value="TreeGrafter"/>
</dbReference>
<sequence length="504" mass="57753">MACEDRSSVCRPLAPRPSDFRFGKEIGQGSFSTVYVVREVATNAEFAMKVVDKQHVRRNRAVESVIMEKEVLKRTNHIFIIRLYYTFQDESRLFYVLEYARGGALLDYLTRLTSFDIPCARFYAAEIFIALEYLHKQCIVHRDLKPENVLLTENMHIKLADFGSAIILNDSKVKAPSFTGTPEYVSPEMLSPCSRIDEDDDEDNDEAKQTKTEPNPYSYEETAYLMDYWAFGCVIYQFLSGRPPFRPERNGHAYETFGKILNLSYSFADGFDPVAKDLVKQLLVIDPLKRLGSPANGNGPRAIQTHEFFQGIDWDTLPNQNPPILHPNVEPIAPAGWDTAPQGFKEIEKFLTSNELGLSASQVTDNERPKLLALQERQNPFHRFVRNRLIIKQGILFKRRGLFARKRMFLLTEGPHLFYVDVDSMNLKGEVLWSSFLTLEQKSDKLFFIIVPNRTYYLEDPSGNASDWVEQISAVHSIYFSDKANESKTSPSQDSLRTSEDIIT</sequence>
<feature type="compositionally biased region" description="Polar residues" evidence="12">
    <location>
        <begin position="487"/>
        <end position="496"/>
    </location>
</feature>
<evidence type="ECO:0000256" key="6">
    <source>
        <dbReference type="ARBA" id="ARBA00022741"/>
    </source>
</evidence>
<gene>
    <name evidence="14" type="ORF">ECPE_LOCUS3279</name>
</gene>
<dbReference type="PROSITE" id="PS00108">
    <property type="entry name" value="PROTEIN_KINASE_ST"/>
    <property type="match status" value="1"/>
</dbReference>
<dbReference type="PROSITE" id="PS00107">
    <property type="entry name" value="PROTEIN_KINASE_ATP"/>
    <property type="match status" value="1"/>
</dbReference>
<dbReference type="Pfam" id="PF14593">
    <property type="entry name" value="PH_3"/>
    <property type="match status" value="1"/>
</dbReference>
<dbReference type="FunFam" id="3.30.200.20:FF:000042">
    <property type="entry name" value="Aurora kinase A"/>
    <property type="match status" value="1"/>
</dbReference>
<dbReference type="InterPro" id="IPR050236">
    <property type="entry name" value="Ser_Thr_kinase_AGC"/>
</dbReference>
<dbReference type="PANTHER" id="PTHR24356:SF163">
    <property type="entry name" value="3-PHOSPHOINOSITIDE-DEPENDENT PROTEIN KINASE 1-RELATED"/>
    <property type="match status" value="1"/>
</dbReference>
<keyword evidence="7" id="KW-0418">Kinase</keyword>
<dbReference type="AlphaFoldDB" id="A0A183A8J4"/>
<dbReference type="SUPFAM" id="SSF50729">
    <property type="entry name" value="PH domain-like"/>
    <property type="match status" value="1"/>
</dbReference>
<dbReference type="Gene3D" id="1.10.510.10">
    <property type="entry name" value="Transferase(Phosphotransferase) domain 1"/>
    <property type="match status" value="1"/>
</dbReference>
<feature type="region of interest" description="Disordered" evidence="12">
    <location>
        <begin position="179"/>
        <end position="216"/>
    </location>
</feature>
<dbReference type="Gene3D" id="3.30.200.20">
    <property type="entry name" value="Phosphorylase Kinase, domain 1"/>
    <property type="match status" value="1"/>
</dbReference>
<dbReference type="EC" id="2.7.11.1" evidence="2"/>
<dbReference type="GO" id="GO:0004674">
    <property type="term" value="F:protein serine/threonine kinase activity"/>
    <property type="evidence" value="ECO:0007669"/>
    <property type="project" value="UniProtKB-KW"/>
</dbReference>
<dbReference type="SUPFAM" id="SSF56112">
    <property type="entry name" value="Protein kinase-like (PK-like)"/>
    <property type="match status" value="1"/>
</dbReference>
<dbReference type="InterPro" id="IPR011009">
    <property type="entry name" value="Kinase-like_dom_sf"/>
</dbReference>
<dbReference type="EMBL" id="UZAN01040254">
    <property type="protein sequence ID" value="VDP69002.1"/>
    <property type="molecule type" value="Genomic_DNA"/>
</dbReference>
<dbReference type="InterPro" id="IPR033931">
    <property type="entry name" value="PDK1-typ_PH"/>
</dbReference>
<evidence type="ECO:0000256" key="2">
    <source>
        <dbReference type="ARBA" id="ARBA00012513"/>
    </source>
</evidence>
<dbReference type="CDD" id="cd05581">
    <property type="entry name" value="STKc_PDK1"/>
    <property type="match status" value="1"/>
</dbReference>
<dbReference type="Pfam" id="PF00069">
    <property type="entry name" value="Pkinase"/>
    <property type="match status" value="1"/>
</dbReference>
<protein>
    <recommendedName>
        <fullName evidence="3">3-phosphoinositide-dependent protein kinase 1</fullName>
        <ecNumber evidence="2">2.7.11.1</ecNumber>
    </recommendedName>
</protein>
<name>A0A183A8J4_9TREM</name>
<evidence type="ECO:0000256" key="11">
    <source>
        <dbReference type="PROSITE-ProRule" id="PRU10141"/>
    </source>
</evidence>
<dbReference type="InterPro" id="IPR000719">
    <property type="entry name" value="Prot_kinase_dom"/>
</dbReference>
<dbReference type="PANTHER" id="PTHR24356">
    <property type="entry name" value="SERINE/THREONINE-PROTEIN KINASE"/>
    <property type="match status" value="1"/>
</dbReference>
<evidence type="ECO:0000256" key="8">
    <source>
        <dbReference type="ARBA" id="ARBA00022840"/>
    </source>
</evidence>
<keyword evidence="8 11" id="KW-0067">ATP-binding</keyword>
<dbReference type="Gene3D" id="2.30.29.30">
    <property type="entry name" value="Pleckstrin-homology domain (PH domain)/Phosphotyrosine-binding domain (PTB)"/>
    <property type="match status" value="1"/>
</dbReference>
<accession>A0A183A8J4</accession>
<evidence type="ECO:0000256" key="12">
    <source>
        <dbReference type="SAM" id="MobiDB-lite"/>
    </source>
</evidence>
<evidence type="ECO:0000313" key="15">
    <source>
        <dbReference type="Proteomes" id="UP000272942"/>
    </source>
</evidence>
<reference evidence="16" key="1">
    <citation type="submission" date="2016-06" db="UniProtKB">
        <authorList>
            <consortium name="WormBaseParasite"/>
        </authorList>
    </citation>
    <scope>IDENTIFICATION</scope>
</reference>
<dbReference type="InterPro" id="IPR011993">
    <property type="entry name" value="PH-like_dom_sf"/>
</dbReference>
<evidence type="ECO:0000256" key="10">
    <source>
        <dbReference type="ARBA" id="ARBA00048679"/>
    </source>
</evidence>
<dbReference type="SMART" id="SM00220">
    <property type="entry name" value="S_TKc"/>
    <property type="match status" value="1"/>
</dbReference>
<organism evidence="16">
    <name type="scientific">Echinostoma caproni</name>
    <dbReference type="NCBI Taxonomy" id="27848"/>
    <lineage>
        <taxon>Eukaryota</taxon>
        <taxon>Metazoa</taxon>
        <taxon>Spiralia</taxon>
        <taxon>Lophotrochozoa</taxon>
        <taxon>Platyhelminthes</taxon>
        <taxon>Trematoda</taxon>
        <taxon>Digenea</taxon>
        <taxon>Plagiorchiida</taxon>
        <taxon>Echinostomata</taxon>
        <taxon>Echinostomatoidea</taxon>
        <taxon>Echinostomatidae</taxon>
        <taxon>Echinostoma</taxon>
    </lineage>
</organism>
<evidence type="ECO:0000259" key="13">
    <source>
        <dbReference type="PROSITE" id="PS50011"/>
    </source>
</evidence>
<keyword evidence="15" id="KW-1185">Reference proteome</keyword>
<feature type="binding site" evidence="11">
    <location>
        <position position="49"/>
    </location>
    <ligand>
        <name>ATP</name>
        <dbReference type="ChEBI" id="CHEBI:30616"/>
    </ligand>
</feature>
<proteinExistence type="inferred from homology"/>
<dbReference type="CDD" id="cd01262">
    <property type="entry name" value="PH_PDK1"/>
    <property type="match status" value="1"/>
</dbReference>
<dbReference type="OrthoDB" id="347657at2759"/>
<evidence type="ECO:0000256" key="5">
    <source>
        <dbReference type="ARBA" id="ARBA00022679"/>
    </source>
</evidence>
<comment type="catalytic activity">
    <reaction evidence="9">
        <text>L-threonyl-[protein] + ATP = O-phospho-L-threonyl-[protein] + ADP + H(+)</text>
        <dbReference type="Rhea" id="RHEA:46608"/>
        <dbReference type="Rhea" id="RHEA-COMP:11060"/>
        <dbReference type="Rhea" id="RHEA-COMP:11605"/>
        <dbReference type="ChEBI" id="CHEBI:15378"/>
        <dbReference type="ChEBI" id="CHEBI:30013"/>
        <dbReference type="ChEBI" id="CHEBI:30616"/>
        <dbReference type="ChEBI" id="CHEBI:61977"/>
        <dbReference type="ChEBI" id="CHEBI:456216"/>
        <dbReference type="EC" id="2.7.11.1"/>
    </reaction>
</comment>
<dbReference type="WBParaSite" id="ECPE_0000328201-mRNA-1">
    <property type="protein sequence ID" value="ECPE_0000328201-mRNA-1"/>
    <property type="gene ID" value="ECPE_0000328201"/>
</dbReference>
<evidence type="ECO:0000313" key="16">
    <source>
        <dbReference type="WBParaSite" id="ECPE_0000328201-mRNA-1"/>
    </source>
</evidence>
<evidence type="ECO:0000256" key="1">
    <source>
        <dbReference type="ARBA" id="ARBA00010006"/>
    </source>
</evidence>
<reference evidence="14 15" key="2">
    <citation type="submission" date="2018-11" db="EMBL/GenBank/DDBJ databases">
        <authorList>
            <consortium name="Pathogen Informatics"/>
        </authorList>
    </citation>
    <scope>NUCLEOTIDE SEQUENCE [LARGE SCALE GENOMIC DNA]</scope>
    <source>
        <strain evidence="14 15">Egypt</strain>
    </source>
</reference>
<dbReference type="Proteomes" id="UP000272942">
    <property type="component" value="Unassembled WGS sequence"/>
</dbReference>
<keyword evidence="6 11" id="KW-0547">Nucleotide-binding</keyword>
<evidence type="ECO:0000313" key="14">
    <source>
        <dbReference type="EMBL" id="VDP69002.1"/>
    </source>
</evidence>
<comment type="similarity">
    <text evidence="1">Belongs to the protein kinase superfamily. AGC Ser/Thr protein kinase family. PDPK1 subfamily.</text>
</comment>
<dbReference type="InterPro" id="IPR008271">
    <property type="entry name" value="Ser/Thr_kinase_AS"/>
</dbReference>